<evidence type="ECO:0000256" key="1">
    <source>
        <dbReference type="SAM" id="MobiDB-lite"/>
    </source>
</evidence>
<organism evidence="2 3">
    <name type="scientific">Herbihabitans rhizosphaerae</name>
    <dbReference type="NCBI Taxonomy" id="1872711"/>
    <lineage>
        <taxon>Bacteria</taxon>
        <taxon>Bacillati</taxon>
        <taxon>Actinomycetota</taxon>
        <taxon>Actinomycetes</taxon>
        <taxon>Pseudonocardiales</taxon>
        <taxon>Pseudonocardiaceae</taxon>
        <taxon>Herbihabitans</taxon>
    </lineage>
</organism>
<accession>A0A4Q7KQV2</accession>
<dbReference type="AlphaFoldDB" id="A0A4Q7KQV2"/>
<feature type="region of interest" description="Disordered" evidence="1">
    <location>
        <begin position="25"/>
        <end position="44"/>
    </location>
</feature>
<dbReference type="EMBL" id="SGWQ01000004">
    <property type="protein sequence ID" value="RZS38915.1"/>
    <property type="molecule type" value="Genomic_DNA"/>
</dbReference>
<dbReference type="RefSeq" id="WP_130344530.1">
    <property type="nucleotide sequence ID" value="NZ_SGWQ01000004.1"/>
</dbReference>
<dbReference type="Proteomes" id="UP000294257">
    <property type="component" value="Unassembled WGS sequence"/>
</dbReference>
<protein>
    <submittedName>
        <fullName evidence="2">Uncharacterized protein</fullName>
    </submittedName>
</protein>
<evidence type="ECO:0000313" key="2">
    <source>
        <dbReference type="EMBL" id="RZS38915.1"/>
    </source>
</evidence>
<sequence length="69" mass="7491">MRGRGRALLTAAGVLLLVYLGFSRPEAGPNTPSPRPTSYVVPSHDPSYWNSERMRSAVPEDMPGVPPAR</sequence>
<name>A0A4Q7KQV2_9PSEU</name>
<gene>
    <name evidence="2" type="ORF">EV193_104126</name>
</gene>
<comment type="caution">
    <text evidence="2">The sequence shown here is derived from an EMBL/GenBank/DDBJ whole genome shotgun (WGS) entry which is preliminary data.</text>
</comment>
<evidence type="ECO:0000313" key="3">
    <source>
        <dbReference type="Proteomes" id="UP000294257"/>
    </source>
</evidence>
<proteinExistence type="predicted"/>
<keyword evidence="3" id="KW-1185">Reference proteome</keyword>
<reference evidence="2 3" key="1">
    <citation type="submission" date="2019-02" db="EMBL/GenBank/DDBJ databases">
        <title>Genomic Encyclopedia of Type Strains, Phase IV (KMG-IV): sequencing the most valuable type-strain genomes for metagenomic binning, comparative biology and taxonomic classification.</title>
        <authorList>
            <person name="Goeker M."/>
        </authorList>
    </citation>
    <scope>NUCLEOTIDE SEQUENCE [LARGE SCALE GENOMIC DNA]</scope>
    <source>
        <strain evidence="2 3">DSM 101727</strain>
    </source>
</reference>